<dbReference type="InterPro" id="IPR001128">
    <property type="entry name" value="Cyt_P450"/>
</dbReference>
<evidence type="ECO:0000256" key="1">
    <source>
        <dbReference type="ARBA" id="ARBA00004167"/>
    </source>
</evidence>
<keyword evidence="7 9" id="KW-0408">Iron</keyword>
<dbReference type="GO" id="GO:0016705">
    <property type="term" value="F:oxidoreductase activity, acting on paired donors, with incorporation or reduction of molecular oxygen"/>
    <property type="evidence" value="ECO:0007669"/>
    <property type="project" value="InterPro"/>
</dbReference>
<dbReference type="PROSITE" id="PS00086">
    <property type="entry name" value="CYTOCHROME_P450"/>
    <property type="match status" value="1"/>
</dbReference>
<dbReference type="STRING" id="3469.A0A4Y7JD48"/>
<dbReference type="AlphaFoldDB" id="A0A4Y7JD48"/>
<keyword evidence="12" id="KW-1185">Reference proteome</keyword>
<dbReference type="SUPFAM" id="SSF48264">
    <property type="entry name" value="Cytochrome P450"/>
    <property type="match status" value="1"/>
</dbReference>
<dbReference type="GO" id="GO:0020037">
    <property type="term" value="F:heme binding"/>
    <property type="evidence" value="ECO:0007669"/>
    <property type="project" value="InterPro"/>
</dbReference>
<keyword evidence="3" id="KW-0812">Transmembrane</keyword>
<dbReference type="GO" id="GO:0016020">
    <property type="term" value="C:membrane"/>
    <property type="evidence" value="ECO:0007669"/>
    <property type="project" value="UniProtKB-SubCell"/>
</dbReference>
<dbReference type="GO" id="GO:0033075">
    <property type="term" value="P:isoquinoline alkaloid biosynthetic process"/>
    <property type="evidence" value="ECO:0007669"/>
    <property type="project" value="UniProtKB-ARBA"/>
</dbReference>
<evidence type="ECO:0000256" key="8">
    <source>
        <dbReference type="ARBA" id="ARBA00023136"/>
    </source>
</evidence>
<comment type="subcellular location">
    <subcellularLocation>
        <location evidence="1">Membrane</location>
        <topology evidence="1">Single-pass membrane protein</topology>
    </subcellularLocation>
</comment>
<accession>A0A4Y7JD48</accession>
<organism evidence="11 12">
    <name type="scientific">Papaver somniferum</name>
    <name type="common">Opium poppy</name>
    <dbReference type="NCBI Taxonomy" id="3469"/>
    <lineage>
        <taxon>Eukaryota</taxon>
        <taxon>Viridiplantae</taxon>
        <taxon>Streptophyta</taxon>
        <taxon>Embryophyta</taxon>
        <taxon>Tracheophyta</taxon>
        <taxon>Spermatophyta</taxon>
        <taxon>Magnoliopsida</taxon>
        <taxon>Ranunculales</taxon>
        <taxon>Papaveraceae</taxon>
        <taxon>Papaveroideae</taxon>
        <taxon>Papaver</taxon>
    </lineage>
</organism>
<feature type="binding site" description="axial binding residue" evidence="9">
    <location>
        <position position="78"/>
    </location>
    <ligand>
        <name>heme</name>
        <dbReference type="ChEBI" id="CHEBI:30413"/>
    </ligand>
    <ligandPart>
        <name>Fe</name>
        <dbReference type="ChEBI" id="CHEBI:18248"/>
    </ligandPart>
</feature>
<evidence type="ECO:0000256" key="10">
    <source>
        <dbReference type="RuleBase" id="RU000461"/>
    </source>
</evidence>
<evidence type="ECO:0008006" key="13">
    <source>
        <dbReference type="Google" id="ProtNLM"/>
    </source>
</evidence>
<sequence>MHLPTPLLLRESSKSSQIAGFDIPPRIKVYINAWEIHRDAKLWDEPDEFHPERFMNIPIEFKGRELEYIPFGSGRRGCPGISFGITVVEYILANLLYYFDWELPAGDKREGLDMTETSGLTVHKKIPTIYTSPCTIHGKMNSQQALKEESYD</sequence>
<comment type="cofactor">
    <cofactor evidence="9">
        <name>heme</name>
        <dbReference type="ChEBI" id="CHEBI:30413"/>
    </cofactor>
</comment>
<dbReference type="PANTHER" id="PTHR47956:SF139">
    <property type="match status" value="1"/>
</dbReference>
<evidence type="ECO:0000313" key="12">
    <source>
        <dbReference type="Proteomes" id="UP000316621"/>
    </source>
</evidence>
<evidence type="ECO:0000256" key="5">
    <source>
        <dbReference type="ARBA" id="ARBA00022989"/>
    </source>
</evidence>
<dbReference type="PANTHER" id="PTHR47956">
    <property type="entry name" value="CYTOCHROME P450 71B11-RELATED"/>
    <property type="match status" value="1"/>
</dbReference>
<dbReference type="OMA" id="CRERCEM"/>
<dbReference type="InterPro" id="IPR050193">
    <property type="entry name" value="Cytochrome_P450_71"/>
</dbReference>
<evidence type="ECO:0000256" key="2">
    <source>
        <dbReference type="ARBA" id="ARBA00010617"/>
    </source>
</evidence>
<comment type="similarity">
    <text evidence="2 10">Belongs to the cytochrome P450 family.</text>
</comment>
<gene>
    <name evidence="11" type="ORF">C5167_005019</name>
</gene>
<keyword evidence="4 9" id="KW-0479">Metal-binding</keyword>
<evidence type="ECO:0000256" key="9">
    <source>
        <dbReference type="PIRSR" id="PIRSR602403-1"/>
    </source>
</evidence>
<evidence type="ECO:0000256" key="6">
    <source>
        <dbReference type="ARBA" id="ARBA00023002"/>
    </source>
</evidence>
<evidence type="ECO:0000256" key="4">
    <source>
        <dbReference type="ARBA" id="ARBA00022723"/>
    </source>
</evidence>
<dbReference type="GO" id="GO:0005506">
    <property type="term" value="F:iron ion binding"/>
    <property type="evidence" value="ECO:0007669"/>
    <property type="project" value="InterPro"/>
</dbReference>
<protein>
    <recommendedName>
        <fullName evidence="13">Cytochrome P450</fullName>
    </recommendedName>
</protein>
<keyword evidence="5" id="KW-1133">Transmembrane helix</keyword>
<keyword evidence="9 10" id="KW-0349">Heme</keyword>
<dbReference type="PRINTS" id="PR00465">
    <property type="entry name" value="EP450IV"/>
</dbReference>
<evidence type="ECO:0000313" key="11">
    <source>
        <dbReference type="EMBL" id="RZC57718.1"/>
    </source>
</evidence>
<dbReference type="Gramene" id="RZC57718">
    <property type="protein sequence ID" value="RZC57718"/>
    <property type="gene ID" value="C5167_005019"/>
</dbReference>
<dbReference type="Pfam" id="PF00067">
    <property type="entry name" value="p450"/>
    <property type="match status" value="1"/>
</dbReference>
<dbReference type="GO" id="GO:0004497">
    <property type="term" value="F:monooxygenase activity"/>
    <property type="evidence" value="ECO:0007669"/>
    <property type="project" value="UniProtKB-KW"/>
</dbReference>
<dbReference type="InterPro" id="IPR017972">
    <property type="entry name" value="Cyt_P450_CS"/>
</dbReference>
<keyword evidence="10" id="KW-0503">Monooxygenase</keyword>
<proteinExistence type="inferred from homology"/>
<dbReference type="Proteomes" id="UP000316621">
    <property type="component" value="Chromosome 4"/>
</dbReference>
<keyword evidence="6 10" id="KW-0560">Oxidoreductase</keyword>
<dbReference type="Gene3D" id="1.10.630.10">
    <property type="entry name" value="Cytochrome P450"/>
    <property type="match status" value="1"/>
</dbReference>
<reference evidence="11 12" key="1">
    <citation type="journal article" date="2018" name="Science">
        <title>The opium poppy genome and morphinan production.</title>
        <authorList>
            <person name="Guo L."/>
            <person name="Winzer T."/>
            <person name="Yang X."/>
            <person name="Li Y."/>
            <person name="Ning Z."/>
            <person name="He Z."/>
            <person name="Teodor R."/>
            <person name="Lu Y."/>
            <person name="Bowser T.A."/>
            <person name="Graham I.A."/>
            <person name="Ye K."/>
        </authorList>
    </citation>
    <scope>NUCLEOTIDE SEQUENCE [LARGE SCALE GENOMIC DNA]</scope>
    <source>
        <strain evidence="12">cv. HN1</strain>
        <tissue evidence="11">Leaves</tissue>
    </source>
</reference>
<evidence type="ECO:0000256" key="7">
    <source>
        <dbReference type="ARBA" id="ARBA00023004"/>
    </source>
</evidence>
<name>A0A4Y7JD48_PAPSO</name>
<dbReference type="InterPro" id="IPR036396">
    <property type="entry name" value="Cyt_P450_sf"/>
</dbReference>
<dbReference type="EMBL" id="CM010718">
    <property type="protein sequence ID" value="RZC57718.1"/>
    <property type="molecule type" value="Genomic_DNA"/>
</dbReference>
<keyword evidence="8" id="KW-0472">Membrane</keyword>
<dbReference type="InterPro" id="IPR002403">
    <property type="entry name" value="Cyt_P450_E_grp-IV"/>
</dbReference>
<evidence type="ECO:0000256" key="3">
    <source>
        <dbReference type="ARBA" id="ARBA00022692"/>
    </source>
</evidence>